<organism evidence="1 2">
    <name type="scientific">Faecalispora sporosphaeroides</name>
    <dbReference type="NCBI Taxonomy" id="1549"/>
    <lineage>
        <taxon>Bacteria</taxon>
        <taxon>Bacillati</taxon>
        <taxon>Bacillota</taxon>
        <taxon>Clostridia</taxon>
        <taxon>Eubacteriales</taxon>
        <taxon>Oscillospiraceae</taxon>
        <taxon>Faecalispora</taxon>
    </lineage>
</organism>
<evidence type="ECO:0000313" key="2">
    <source>
        <dbReference type="Proteomes" id="UP000754750"/>
    </source>
</evidence>
<name>A0A928KS85_9FIRM</name>
<dbReference type="SUPFAM" id="SSF49842">
    <property type="entry name" value="TNF-like"/>
    <property type="match status" value="1"/>
</dbReference>
<gene>
    <name evidence="1" type="ORF">E7512_00030</name>
</gene>
<dbReference type="InterPro" id="IPR008983">
    <property type="entry name" value="Tumour_necrosis_fac-like_dom"/>
</dbReference>
<dbReference type="Proteomes" id="UP000754750">
    <property type="component" value="Unassembled WGS sequence"/>
</dbReference>
<comment type="caution">
    <text evidence="1">The sequence shown here is derived from an EMBL/GenBank/DDBJ whole genome shotgun (WGS) entry which is preliminary data.</text>
</comment>
<sequence>MQVQLQGSSGGTIADSANVVFDTPINAVSTNITYDTGTGIFSILQPGNYFISWWVNTDGAEVALTVNFGIRVLSGSIVPSVLASSPSPQTTVHLNGSALLTVTTVPTTFSLFNNSAATAFYGTTAIQANLAVIGLT</sequence>
<reference evidence="1" key="1">
    <citation type="submission" date="2019-04" db="EMBL/GenBank/DDBJ databases">
        <title>Evolution of Biomass-Degrading Anaerobic Consortia Revealed by Metagenomics.</title>
        <authorList>
            <person name="Peng X."/>
        </authorList>
    </citation>
    <scope>NUCLEOTIDE SEQUENCE</scope>
    <source>
        <strain evidence="1">SIG551</strain>
    </source>
</reference>
<dbReference type="AlphaFoldDB" id="A0A928KS85"/>
<protein>
    <recommendedName>
        <fullName evidence="3">BclA C-terminal domain-containing protein</fullName>
    </recommendedName>
</protein>
<dbReference type="EMBL" id="SVNY01000001">
    <property type="protein sequence ID" value="MBE6831971.1"/>
    <property type="molecule type" value="Genomic_DNA"/>
</dbReference>
<dbReference type="Gene3D" id="2.60.120.40">
    <property type="match status" value="1"/>
</dbReference>
<proteinExistence type="predicted"/>
<accession>A0A928KS85</accession>
<evidence type="ECO:0008006" key="3">
    <source>
        <dbReference type="Google" id="ProtNLM"/>
    </source>
</evidence>
<evidence type="ECO:0000313" key="1">
    <source>
        <dbReference type="EMBL" id="MBE6831971.1"/>
    </source>
</evidence>